<organism evidence="5 6">
    <name type="scientific">Enterovirga rhinocerotis</name>
    <dbReference type="NCBI Taxonomy" id="1339210"/>
    <lineage>
        <taxon>Bacteria</taxon>
        <taxon>Pseudomonadati</taxon>
        <taxon>Pseudomonadota</taxon>
        <taxon>Alphaproteobacteria</taxon>
        <taxon>Hyphomicrobiales</taxon>
        <taxon>Methylobacteriaceae</taxon>
        <taxon>Enterovirga</taxon>
    </lineage>
</organism>
<evidence type="ECO:0000256" key="1">
    <source>
        <dbReference type="ARBA" id="ARBA00023015"/>
    </source>
</evidence>
<dbReference type="SUPFAM" id="SSF46785">
    <property type="entry name" value="Winged helix' DNA-binding domain"/>
    <property type="match status" value="1"/>
</dbReference>
<dbReference type="InterPro" id="IPR011008">
    <property type="entry name" value="Dimeric_a/b-barrel"/>
</dbReference>
<dbReference type="CDD" id="cd00090">
    <property type="entry name" value="HTH_ARSR"/>
    <property type="match status" value="1"/>
</dbReference>
<dbReference type="Gene3D" id="1.10.10.10">
    <property type="entry name" value="Winged helix-like DNA-binding domain superfamily/Winged helix DNA-binding domain"/>
    <property type="match status" value="1"/>
</dbReference>
<dbReference type="GO" id="GO:0043565">
    <property type="term" value="F:sequence-specific DNA binding"/>
    <property type="evidence" value="ECO:0007669"/>
    <property type="project" value="InterPro"/>
</dbReference>
<dbReference type="Pfam" id="PF13412">
    <property type="entry name" value="HTH_24"/>
    <property type="match status" value="1"/>
</dbReference>
<evidence type="ECO:0000313" key="5">
    <source>
        <dbReference type="EMBL" id="TDR94082.1"/>
    </source>
</evidence>
<keyword evidence="2" id="KW-0238">DNA-binding</keyword>
<dbReference type="GO" id="GO:0006355">
    <property type="term" value="P:regulation of DNA-templated transcription"/>
    <property type="evidence" value="ECO:0007669"/>
    <property type="project" value="UniProtKB-ARBA"/>
</dbReference>
<dbReference type="PROSITE" id="PS50956">
    <property type="entry name" value="HTH_ASNC_2"/>
    <property type="match status" value="1"/>
</dbReference>
<dbReference type="PANTHER" id="PTHR30154">
    <property type="entry name" value="LEUCINE-RESPONSIVE REGULATORY PROTEIN"/>
    <property type="match status" value="1"/>
</dbReference>
<proteinExistence type="predicted"/>
<evidence type="ECO:0000313" key="6">
    <source>
        <dbReference type="Proteomes" id="UP000295122"/>
    </source>
</evidence>
<dbReference type="SMART" id="SM00344">
    <property type="entry name" value="HTH_ASNC"/>
    <property type="match status" value="1"/>
</dbReference>
<dbReference type="InterPro" id="IPR036388">
    <property type="entry name" value="WH-like_DNA-bd_sf"/>
</dbReference>
<gene>
    <name evidence="5" type="ORF">EV668_1354</name>
</gene>
<dbReference type="InterPro" id="IPR000485">
    <property type="entry name" value="AsnC-type_HTH_dom"/>
</dbReference>
<comment type="caution">
    <text evidence="5">The sequence shown here is derived from an EMBL/GenBank/DDBJ whole genome shotgun (WGS) entry which is preliminary data.</text>
</comment>
<dbReference type="InterPro" id="IPR019887">
    <property type="entry name" value="Tscrpt_reg_AsnC/Lrp_C"/>
</dbReference>
<dbReference type="GO" id="GO:0043200">
    <property type="term" value="P:response to amino acid"/>
    <property type="evidence" value="ECO:0007669"/>
    <property type="project" value="TreeGrafter"/>
</dbReference>
<dbReference type="Gene3D" id="3.30.70.920">
    <property type="match status" value="1"/>
</dbReference>
<reference evidence="5 6" key="1">
    <citation type="submission" date="2019-03" db="EMBL/GenBank/DDBJ databases">
        <title>Genomic Encyclopedia of Type Strains, Phase IV (KMG-IV): sequencing the most valuable type-strain genomes for metagenomic binning, comparative biology and taxonomic classification.</title>
        <authorList>
            <person name="Goeker M."/>
        </authorList>
    </citation>
    <scope>NUCLEOTIDE SEQUENCE [LARGE SCALE GENOMIC DNA]</scope>
    <source>
        <strain evidence="5 6">DSM 25903</strain>
    </source>
</reference>
<protein>
    <submittedName>
        <fullName evidence="5">AsnC family transcriptional regulator</fullName>
    </submittedName>
</protein>
<keyword evidence="1" id="KW-0805">Transcription regulation</keyword>
<dbReference type="AlphaFoldDB" id="A0A4R7C7Y1"/>
<accession>A0A4R7C7Y1</accession>
<dbReference type="InterPro" id="IPR036390">
    <property type="entry name" value="WH_DNA-bd_sf"/>
</dbReference>
<name>A0A4R7C7Y1_9HYPH</name>
<keyword evidence="3" id="KW-0804">Transcription</keyword>
<evidence type="ECO:0000256" key="3">
    <source>
        <dbReference type="ARBA" id="ARBA00023163"/>
    </source>
</evidence>
<dbReference type="Proteomes" id="UP000295122">
    <property type="component" value="Unassembled WGS sequence"/>
</dbReference>
<evidence type="ECO:0000256" key="2">
    <source>
        <dbReference type="ARBA" id="ARBA00023125"/>
    </source>
</evidence>
<evidence type="ECO:0000259" key="4">
    <source>
        <dbReference type="PROSITE" id="PS50956"/>
    </source>
</evidence>
<dbReference type="InterPro" id="IPR011991">
    <property type="entry name" value="ArsR-like_HTH"/>
</dbReference>
<dbReference type="Pfam" id="PF01037">
    <property type="entry name" value="AsnC_trans_reg"/>
    <property type="match status" value="1"/>
</dbReference>
<feature type="domain" description="HTH asnC-type" evidence="4">
    <location>
        <begin position="23"/>
        <end position="84"/>
    </location>
</feature>
<dbReference type="EMBL" id="SNZR01000011">
    <property type="protein sequence ID" value="TDR94082.1"/>
    <property type="molecule type" value="Genomic_DNA"/>
</dbReference>
<dbReference type="GO" id="GO:0005829">
    <property type="term" value="C:cytosol"/>
    <property type="evidence" value="ECO:0007669"/>
    <property type="project" value="TreeGrafter"/>
</dbReference>
<keyword evidence="6" id="KW-1185">Reference proteome</keyword>
<dbReference type="PRINTS" id="PR00033">
    <property type="entry name" value="HTHASNC"/>
</dbReference>
<dbReference type="PANTHER" id="PTHR30154:SF17">
    <property type="entry name" value="DNA-BINDING TRANSCRIPTIONAL ACTIVATOR DECR"/>
    <property type="match status" value="1"/>
</dbReference>
<sequence>MQGVLRDRPFRRGGGNGDISAVFDAIDRKILDVLQEDSSLPIATVAERVGLSSGPCWRRIKRLEEKGVIKRRVAVVDRRKLNLATTVFIAVKAPRHAAEWSEAFRRVIDGFPEVVEAWRLTGDIDYLLKVVVPDVAAYDGFYQRLITRLDFSNISASIAMEEMKFTTAMPTTYME</sequence>
<dbReference type="InterPro" id="IPR019888">
    <property type="entry name" value="Tscrpt_reg_AsnC-like"/>
</dbReference>
<dbReference type="SUPFAM" id="SSF54909">
    <property type="entry name" value="Dimeric alpha+beta barrel"/>
    <property type="match status" value="1"/>
</dbReference>
<dbReference type="OrthoDB" id="7847328at2"/>